<gene>
    <name evidence="1" type="ORF">ACFOW7_06305</name>
</gene>
<keyword evidence="2" id="KW-1185">Reference proteome</keyword>
<sequence length="117" mass="13513">MLEATLSAETAMLSPAWQEQLRLFRKKSQLEQLVWLSCLSHRISLYARGTYEPGTDEVSQPRELRRFNELLHRLAGFQYKVARHSPEGMPAVLVFKLIEDELERLGLSHKHVLACLP</sequence>
<accession>A0ABV8MMQ4</accession>
<comment type="caution">
    <text evidence="1">The sequence shown here is derived from an EMBL/GenBank/DDBJ whole genome shotgun (WGS) entry which is preliminary data.</text>
</comment>
<proteinExistence type="predicted"/>
<reference evidence="2" key="1">
    <citation type="journal article" date="2019" name="Int. J. Syst. Evol. Microbiol.">
        <title>The Global Catalogue of Microorganisms (GCM) 10K type strain sequencing project: providing services to taxonomists for standard genome sequencing and annotation.</title>
        <authorList>
            <consortium name="The Broad Institute Genomics Platform"/>
            <consortium name="The Broad Institute Genome Sequencing Center for Infectious Disease"/>
            <person name="Wu L."/>
            <person name="Ma J."/>
        </authorList>
    </citation>
    <scope>NUCLEOTIDE SEQUENCE [LARGE SCALE GENOMIC DNA]</scope>
    <source>
        <strain evidence="2">LMG 29894</strain>
    </source>
</reference>
<evidence type="ECO:0000313" key="2">
    <source>
        <dbReference type="Proteomes" id="UP001595791"/>
    </source>
</evidence>
<dbReference type="Proteomes" id="UP001595791">
    <property type="component" value="Unassembled WGS sequence"/>
</dbReference>
<dbReference type="RefSeq" id="WP_378162209.1">
    <property type="nucleotide sequence ID" value="NZ_JBHSBU010000001.1"/>
</dbReference>
<dbReference type="EMBL" id="JBHSBU010000001">
    <property type="protein sequence ID" value="MFC4158967.1"/>
    <property type="molecule type" value="Genomic_DNA"/>
</dbReference>
<evidence type="ECO:0000313" key="1">
    <source>
        <dbReference type="EMBL" id="MFC4158967.1"/>
    </source>
</evidence>
<organism evidence="1 2">
    <name type="scientific">Chitinimonas lacunae</name>
    <dbReference type="NCBI Taxonomy" id="1963018"/>
    <lineage>
        <taxon>Bacteria</taxon>
        <taxon>Pseudomonadati</taxon>
        <taxon>Pseudomonadota</taxon>
        <taxon>Betaproteobacteria</taxon>
        <taxon>Neisseriales</taxon>
        <taxon>Chitinibacteraceae</taxon>
        <taxon>Chitinimonas</taxon>
    </lineage>
</organism>
<name>A0ABV8MMQ4_9NEIS</name>
<protein>
    <submittedName>
        <fullName evidence="1">Uncharacterized protein</fullName>
    </submittedName>
</protein>